<dbReference type="Pfam" id="PF08811">
    <property type="entry name" value="DUF1800"/>
    <property type="match status" value="1"/>
</dbReference>
<evidence type="ECO:0000313" key="2">
    <source>
        <dbReference type="Proteomes" id="UP000825701"/>
    </source>
</evidence>
<accession>A0A9E6UG87</accession>
<proteinExistence type="predicted"/>
<protein>
    <submittedName>
        <fullName evidence="1">DUF1800 domain-containing protein</fullName>
    </submittedName>
</protein>
<name>A0A9E6UG87_9HYPH</name>
<reference evidence="1" key="1">
    <citation type="submission" date="2021-08" db="EMBL/GenBank/DDBJ databases">
        <authorList>
            <person name="Zhang H."/>
            <person name="Xu M."/>
            <person name="Yu Z."/>
            <person name="Yang L."/>
            <person name="Cai Y."/>
        </authorList>
    </citation>
    <scope>NUCLEOTIDE SEQUENCE</scope>
    <source>
        <strain evidence="1">CHL1</strain>
    </source>
</reference>
<keyword evidence="2" id="KW-1185">Reference proteome</keyword>
<dbReference type="AlphaFoldDB" id="A0A9E6UG87"/>
<evidence type="ECO:0000313" key="1">
    <source>
        <dbReference type="EMBL" id="QZN98487.1"/>
    </source>
</evidence>
<gene>
    <name evidence="1" type="ORF">K6K41_15640</name>
</gene>
<dbReference type="InterPro" id="IPR014917">
    <property type="entry name" value="DUF1800"/>
</dbReference>
<dbReference type="KEGG" id="cmet:K6K41_15640"/>
<sequence>MSFWGDHFTVSSKGGKYVGWLGGAYEREAIRPHALGRFSDLLLAASRHPAMLIYLDLDDSRGPNSPAGGKKGKGFNENHARELLELHTVGVDGGYTQKDVTSLAYALTGWRTVRRPKAENLGGYEFDSDAHEPGAQTVLGKSYPDTGAEQGAAILADLARKPATARHVARRVAVAFVSDDPPPGLVARLEKSFRDTDGDLRELALALISSDEAWSAPRTKMRSAKEFVFASARALERPDTKLLIKGLQALGQPMWGAPSPKGFSIYGRDWIAPDAQTNRLDLAVDLAEEHGPRMDPNALADDLLGDVMSDETRTAVKRAGSREQALALLLMSPEMQRR</sequence>
<dbReference type="Proteomes" id="UP000825701">
    <property type="component" value="Chromosome"/>
</dbReference>
<organism evidence="1 2">
    <name type="scientific">Chenggangzhangella methanolivorans</name>
    <dbReference type="NCBI Taxonomy" id="1437009"/>
    <lineage>
        <taxon>Bacteria</taxon>
        <taxon>Pseudomonadati</taxon>
        <taxon>Pseudomonadota</taxon>
        <taxon>Alphaproteobacteria</taxon>
        <taxon>Hyphomicrobiales</taxon>
        <taxon>Methylopilaceae</taxon>
        <taxon>Chenggangzhangella</taxon>
    </lineage>
</organism>
<dbReference type="EMBL" id="CP081869">
    <property type="protein sequence ID" value="QZN98487.1"/>
    <property type="molecule type" value="Genomic_DNA"/>
</dbReference>